<evidence type="ECO:0000313" key="3">
    <source>
        <dbReference type="Proteomes" id="UP000600139"/>
    </source>
</evidence>
<evidence type="ECO:0000313" key="2">
    <source>
        <dbReference type="EMBL" id="MBK1814129.1"/>
    </source>
</evidence>
<comment type="caution">
    <text evidence="2">The sequence shown here is derived from an EMBL/GenBank/DDBJ whole genome shotgun (WGS) entry which is preliminary data.</text>
</comment>
<feature type="binding site" evidence="1">
    <location>
        <position position="130"/>
    </location>
    <ligand>
        <name>a divalent metal cation</name>
        <dbReference type="ChEBI" id="CHEBI:60240"/>
        <label>2</label>
    </ligand>
</feature>
<name>A0A934R2M0_9BACT</name>
<dbReference type="CDD" id="cd01310">
    <property type="entry name" value="TatD_DNAse"/>
    <property type="match status" value="1"/>
</dbReference>
<gene>
    <name evidence="2" type="ORF">JIN84_00715</name>
</gene>
<dbReference type="AlphaFoldDB" id="A0A934R2M0"/>
<organism evidence="2 3">
    <name type="scientific">Luteolibacter yonseiensis</name>
    <dbReference type="NCBI Taxonomy" id="1144680"/>
    <lineage>
        <taxon>Bacteria</taxon>
        <taxon>Pseudomonadati</taxon>
        <taxon>Verrucomicrobiota</taxon>
        <taxon>Verrucomicrobiia</taxon>
        <taxon>Verrucomicrobiales</taxon>
        <taxon>Verrucomicrobiaceae</taxon>
        <taxon>Luteolibacter</taxon>
    </lineage>
</organism>
<feature type="binding site" evidence="1">
    <location>
        <position position="8"/>
    </location>
    <ligand>
        <name>a divalent metal cation</name>
        <dbReference type="ChEBI" id="CHEBI:60240"/>
        <label>1</label>
    </ligand>
</feature>
<feature type="binding site" evidence="1">
    <location>
        <position position="204"/>
    </location>
    <ligand>
        <name>a divalent metal cation</name>
        <dbReference type="ChEBI" id="CHEBI:60240"/>
        <label>1</label>
    </ligand>
</feature>
<sequence>MPLWTDAHNHLQDPRLGDAAPVVAAMKAAGVARCIVNATREADWDAVETLSLAHPDFVAPAFGIHPWHAHTATPGWQDRLAGLLEKHPQASIGECGLDQWVSTPPLEIQRPVFIDQLRLGREMDRAVTIHCLKAWGELFEIFKEDPPPPRFLMHSFGGSIEIARRLIPLGAYFSFSGYFLQPRKSAVIEVFRQLPQDRILLETDAPDMLPPPEIISHPLPENHNHPANLAAIGEALAGSLGMSGEALAELTRGNAERCFFP</sequence>
<keyword evidence="1" id="KW-0479">Metal-binding</keyword>
<evidence type="ECO:0000256" key="1">
    <source>
        <dbReference type="PIRSR" id="PIRSR005902-1"/>
    </source>
</evidence>
<dbReference type="GO" id="GO:0046872">
    <property type="term" value="F:metal ion binding"/>
    <property type="evidence" value="ECO:0007669"/>
    <property type="project" value="UniProtKB-KW"/>
</dbReference>
<dbReference type="SUPFAM" id="SSF51556">
    <property type="entry name" value="Metallo-dependent hydrolases"/>
    <property type="match status" value="1"/>
</dbReference>
<dbReference type="RefSeq" id="WP_200349090.1">
    <property type="nucleotide sequence ID" value="NZ_BAABHZ010000005.1"/>
</dbReference>
<protein>
    <submittedName>
        <fullName evidence="2">TatD family hydrolase</fullName>
    </submittedName>
</protein>
<dbReference type="Pfam" id="PF01026">
    <property type="entry name" value="TatD_DNase"/>
    <property type="match status" value="1"/>
</dbReference>
<dbReference type="PANTHER" id="PTHR47176">
    <property type="entry name" value="OSJNBA0020J04.13 PROTEIN"/>
    <property type="match status" value="1"/>
</dbReference>
<accession>A0A934R2M0</accession>
<dbReference type="InterPro" id="IPR001130">
    <property type="entry name" value="TatD-like"/>
</dbReference>
<proteinExistence type="predicted"/>
<feature type="binding site" evidence="1">
    <location>
        <position position="94"/>
    </location>
    <ligand>
        <name>a divalent metal cation</name>
        <dbReference type="ChEBI" id="CHEBI:60240"/>
        <label>1</label>
    </ligand>
</feature>
<feature type="binding site" evidence="1">
    <location>
        <position position="154"/>
    </location>
    <ligand>
        <name>a divalent metal cation</name>
        <dbReference type="ChEBI" id="CHEBI:60240"/>
        <label>2</label>
    </ligand>
</feature>
<dbReference type="Proteomes" id="UP000600139">
    <property type="component" value="Unassembled WGS sequence"/>
</dbReference>
<dbReference type="GO" id="GO:0016788">
    <property type="term" value="F:hydrolase activity, acting on ester bonds"/>
    <property type="evidence" value="ECO:0007669"/>
    <property type="project" value="InterPro"/>
</dbReference>
<keyword evidence="3" id="KW-1185">Reference proteome</keyword>
<dbReference type="PIRSF" id="PIRSF005902">
    <property type="entry name" value="DNase_TatD"/>
    <property type="match status" value="1"/>
</dbReference>
<reference evidence="2" key="1">
    <citation type="submission" date="2021-01" db="EMBL/GenBank/DDBJ databases">
        <title>Modified the classification status of verrucomicrobia.</title>
        <authorList>
            <person name="Feng X."/>
        </authorList>
    </citation>
    <scope>NUCLEOTIDE SEQUENCE</scope>
    <source>
        <strain evidence="2">JCM 18052</strain>
    </source>
</reference>
<dbReference type="Gene3D" id="3.20.20.140">
    <property type="entry name" value="Metal-dependent hydrolases"/>
    <property type="match status" value="1"/>
</dbReference>
<dbReference type="EMBL" id="JAENIK010000001">
    <property type="protein sequence ID" value="MBK1814129.1"/>
    <property type="molecule type" value="Genomic_DNA"/>
</dbReference>
<keyword evidence="2" id="KW-0378">Hydrolase</keyword>
<dbReference type="PANTHER" id="PTHR47176:SF1">
    <property type="entry name" value="OS04G0577500 PROTEIN"/>
    <property type="match status" value="1"/>
</dbReference>
<dbReference type="InterPro" id="IPR032466">
    <property type="entry name" value="Metal_Hydrolase"/>
</dbReference>
<feature type="binding site" evidence="1">
    <location>
        <position position="10"/>
    </location>
    <ligand>
        <name>a divalent metal cation</name>
        <dbReference type="ChEBI" id="CHEBI:60240"/>
        <label>1</label>
    </ligand>
</feature>